<dbReference type="Gene3D" id="1.25.40.20">
    <property type="entry name" value="Ankyrin repeat-containing domain"/>
    <property type="match status" value="2"/>
</dbReference>
<reference evidence="2 3" key="1">
    <citation type="journal article" date="2022" name="Plant J.">
        <title>Strategies of tolerance reflected in two North American maple genomes.</title>
        <authorList>
            <person name="McEvoy S.L."/>
            <person name="Sezen U.U."/>
            <person name="Trouern-Trend A."/>
            <person name="McMahon S.M."/>
            <person name="Schaberg P.G."/>
            <person name="Yang J."/>
            <person name="Wegrzyn J.L."/>
            <person name="Swenson N.G."/>
        </authorList>
    </citation>
    <scope>NUCLEOTIDE SEQUENCE [LARGE SCALE GENOMIC DNA]</scope>
    <source>
        <strain evidence="2">91603</strain>
    </source>
</reference>
<dbReference type="GO" id="GO:0016020">
    <property type="term" value="C:membrane"/>
    <property type="evidence" value="ECO:0007669"/>
    <property type="project" value="TreeGrafter"/>
</dbReference>
<accession>A0AAD5JRT0</accession>
<dbReference type="InterPro" id="IPR002110">
    <property type="entry name" value="Ankyrin_rpt"/>
</dbReference>
<name>A0AAD5JRT0_ACENE</name>
<protein>
    <submittedName>
        <fullName evidence="2">Uncharacterized protein</fullName>
    </submittedName>
</protein>
<evidence type="ECO:0000313" key="3">
    <source>
        <dbReference type="Proteomes" id="UP001064489"/>
    </source>
</evidence>
<feature type="region of interest" description="Disordered" evidence="1">
    <location>
        <begin position="477"/>
        <end position="523"/>
    </location>
</feature>
<comment type="caution">
    <text evidence="2">The sequence shown here is derived from an EMBL/GenBank/DDBJ whole genome shotgun (WGS) entry which is preliminary data.</text>
</comment>
<sequence>MRKKGTENRAYSDLREAAAKGDWGKAEGIFKGNPQYVRHSLTYAGETALQAAVLAGHSDFVKNLLSSSYMRKEDLERENGAGNTAFILAAKLGNIEFVLMMLEKNEDLVKFRDRNERLPVQVAASLGHKDIVKCLYNPTKAHFNNDEDCIRLLLTLIDNDIYDVALWMVEEFPSLAFCRTQKTDGNVETALHVLARKPLKTLNEFGILKRFYYRFISSIRVEKKKMDQEARKLLEVLWEKIVNQLDYNQISDLISKPSTLTSDAAKEGNFEFISILISNHPNAILNVDANNGYTLFHTAVEYRQEKIFELINENPSIKNVIVALKVGKEDNTILHLAAKLPPDRNRLNVVSGAALQMQQELRWFKEVEKFMPPSIAGAKNKKVSQQLYKYQVASKKIQGLRISLEKPPLYNNVKNVRSSKKPDGNGNIACNKASGSRFEILNEEVEVDMTEENQQPHENPTSTKLKAKGVLAEITNAYGSQSMSPGNRSKRITKKNNNNNDKMGTRKIAASYLKGNMSNKDSP</sequence>
<gene>
    <name evidence="2" type="ORF">LWI28_028160</name>
</gene>
<keyword evidence="3" id="KW-1185">Reference proteome</keyword>
<organism evidence="2 3">
    <name type="scientific">Acer negundo</name>
    <name type="common">Box elder</name>
    <dbReference type="NCBI Taxonomy" id="4023"/>
    <lineage>
        <taxon>Eukaryota</taxon>
        <taxon>Viridiplantae</taxon>
        <taxon>Streptophyta</taxon>
        <taxon>Embryophyta</taxon>
        <taxon>Tracheophyta</taxon>
        <taxon>Spermatophyta</taxon>
        <taxon>Magnoliopsida</taxon>
        <taxon>eudicotyledons</taxon>
        <taxon>Gunneridae</taxon>
        <taxon>Pentapetalae</taxon>
        <taxon>rosids</taxon>
        <taxon>malvids</taxon>
        <taxon>Sapindales</taxon>
        <taxon>Sapindaceae</taxon>
        <taxon>Hippocastanoideae</taxon>
        <taxon>Acereae</taxon>
        <taxon>Acer</taxon>
    </lineage>
</organism>
<dbReference type="AlphaFoldDB" id="A0AAD5JRT0"/>
<evidence type="ECO:0000313" key="2">
    <source>
        <dbReference type="EMBL" id="KAI9199140.1"/>
    </source>
</evidence>
<dbReference type="SMART" id="SM00248">
    <property type="entry name" value="ANK"/>
    <property type="match status" value="4"/>
</dbReference>
<proteinExistence type="predicted"/>
<dbReference type="PANTHER" id="PTHR24177">
    <property type="entry name" value="CASKIN"/>
    <property type="match status" value="1"/>
</dbReference>
<dbReference type="Proteomes" id="UP001064489">
    <property type="component" value="Chromosome 13"/>
</dbReference>
<evidence type="ECO:0000256" key="1">
    <source>
        <dbReference type="SAM" id="MobiDB-lite"/>
    </source>
</evidence>
<dbReference type="PANTHER" id="PTHR24177:SF434">
    <property type="entry name" value="PGG DOMAIN-CONTAINING PROTEIN"/>
    <property type="match status" value="1"/>
</dbReference>
<feature type="compositionally biased region" description="Polar residues" evidence="1">
    <location>
        <begin position="477"/>
        <end position="487"/>
    </location>
</feature>
<dbReference type="Pfam" id="PF12796">
    <property type="entry name" value="Ank_2"/>
    <property type="match status" value="1"/>
</dbReference>
<dbReference type="SUPFAM" id="SSF48403">
    <property type="entry name" value="Ankyrin repeat"/>
    <property type="match status" value="1"/>
</dbReference>
<dbReference type="InterPro" id="IPR036770">
    <property type="entry name" value="Ankyrin_rpt-contain_sf"/>
</dbReference>
<dbReference type="EMBL" id="JAJSOW010000002">
    <property type="protein sequence ID" value="KAI9199140.1"/>
    <property type="molecule type" value="Genomic_DNA"/>
</dbReference>